<evidence type="ECO:0000313" key="2">
    <source>
        <dbReference type="EMBL" id="OOK76032.1"/>
    </source>
</evidence>
<feature type="region of interest" description="Disordered" evidence="1">
    <location>
        <begin position="1"/>
        <end position="34"/>
    </location>
</feature>
<dbReference type="Proteomes" id="UP000189229">
    <property type="component" value="Unassembled WGS sequence"/>
</dbReference>
<proteinExistence type="predicted"/>
<protein>
    <submittedName>
        <fullName evidence="2">Uncharacterized protein</fullName>
    </submittedName>
</protein>
<sequence>MHGDDLTVGKPQRHLGATGQSVGPGVAQRPGLEPPVQFVDPVREDGQLVGALDRLGGVPWSPTMPRSFFTSISRRSWRCRSLASSAAR</sequence>
<name>A0A1V3XA52_MYCKA</name>
<organism evidence="2 3">
    <name type="scientific">Mycobacterium kansasii</name>
    <dbReference type="NCBI Taxonomy" id="1768"/>
    <lineage>
        <taxon>Bacteria</taxon>
        <taxon>Bacillati</taxon>
        <taxon>Actinomycetota</taxon>
        <taxon>Actinomycetes</taxon>
        <taxon>Mycobacteriales</taxon>
        <taxon>Mycobacteriaceae</taxon>
        <taxon>Mycobacterium</taxon>
    </lineage>
</organism>
<accession>A0A1V3XA52</accession>
<evidence type="ECO:0000313" key="3">
    <source>
        <dbReference type="Proteomes" id="UP000189229"/>
    </source>
</evidence>
<gene>
    <name evidence="2" type="ORF">BZL30_3767</name>
</gene>
<comment type="caution">
    <text evidence="2">The sequence shown here is derived from an EMBL/GenBank/DDBJ whole genome shotgun (WGS) entry which is preliminary data.</text>
</comment>
<evidence type="ECO:0000256" key="1">
    <source>
        <dbReference type="SAM" id="MobiDB-lite"/>
    </source>
</evidence>
<reference evidence="2 3" key="1">
    <citation type="submission" date="2017-02" db="EMBL/GenBank/DDBJ databases">
        <title>Complete genome sequences of Mycobacterium kansasii strains isolated from rhesus macaques.</title>
        <authorList>
            <person name="Panda A."/>
            <person name="Nagaraj S."/>
            <person name="Zhao X."/>
            <person name="Tettelin H."/>
            <person name="Detolla L.J."/>
        </authorList>
    </citation>
    <scope>NUCLEOTIDE SEQUENCE [LARGE SCALE GENOMIC DNA]</scope>
    <source>
        <strain evidence="2 3">11-3813</strain>
    </source>
</reference>
<dbReference type="AlphaFoldDB" id="A0A1V3XA52"/>
<dbReference type="EMBL" id="MVBM01000003">
    <property type="protein sequence ID" value="OOK76032.1"/>
    <property type="molecule type" value="Genomic_DNA"/>
</dbReference>